<dbReference type="InterPro" id="IPR001789">
    <property type="entry name" value="Sig_transdc_resp-reg_receiver"/>
</dbReference>
<dbReference type="PROSITE" id="PS50110">
    <property type="entry name" value="RESPONSE_REGULATORY"/>
    <property type="match status" value="1"/>
</dbReference>
<dbReference type="InterPro" id="IPR004358">
    <property type="entry name" value="Sig_transdc_His_kin-like_C"/>
</dbReference>
<evidence type="ECO:0000313" key="8">
    <source>
        <dbReference type="EMBL" id="PZQ20099.1"/>
    </source>
</evidence>
<dbReference type="AlphaFoldDB" id="A0A2W5KVQ3"/>
<dbReference type="EMBL" id="QFPJ01000092">
    <property type="protein sequence ID" value="PZQ20099.1"/>
    <property type="molecule type" value="Genomic_DNA"/>
</dbReference>
<keyword evidence="5" id="KW-0597">Phosphoprotein</keyword>
<dbReference type="PANTHER" id="PTHR43047:SF9">
    <property type="entry name" value="HISTIDINE KINASE"/>
    <property type="match status" value="1"/>
</dbReference>
<dbReference type="GO" id="GO:0009927">
    <property type="term" value="F:histidine phosphotransfer kinase activity"/>
    <property type="evidence" value="ECO:0007669"/>
    <property type="project" value="TreeGrafter"/>
</dbReference>
<dbReference type="SMART" id="SM00387">
    <property type="entry name" value="HATPase_c"/>
    <property type="match status" value="1"/>
</dbReference>
<evidence type="ECO:0000256" key="3">
    <source>
        <dbReference type="ARBA" id="ARBA00022679"/>
    </source>
</evidence>
<dbReference type="PRINTS" id="PR00344">
    <property type="entry name" value="BCTRLSENSOR"/>
</dbReference>
<dbReference type="Proteomes" id="UP000248597">
    <property type="component" value="Unassembled WGS sequence"/>
</dbReference>
<evidence type="ECO:0000256" key="2">
    <source>
        <dbReference type="ARBA" id="ARBA00012438"/>
    </source>
</evidence>
<dbReference type="SUPFAM" id="SSF52172">
    <property type="entry name" value="CheY-like"/>
    <property type="match status" value="1"/>
</dbReference>
<evidence type="ECO:0000313" key="9">
    <source>
        <dbReference type="Proteomes" id="UP000248597"/>
    </source>
</evidence>
<evidence type="ECO:0000259" key="6">
    <source>
        <dbReference type="PROSITE" id="PS50109"/>
    </source>
</evidence>
<evidence type="ECO:0000256" key="4">
    <source>
        <dbReference type="ARBA" id="ARBA00022777"/>
    </source>
</evidence>
<dbReference type="Gene3D" id="3.30.565.10">
    <property type="entry name" value="Histidine kinase-like ATPase, C-terminal domain"/>
    <property type="match status" value="1"/>
</dbReference>
<dbReference type="InterPro" id="IPR011006">
    <property type="entry name" value="CheY-like_superfamily"/>
</dbReference>
<feature type="non-terminal residue" evidence="8">
    <location>
        <position position="1"/>
    </location>
</feature>
<reference evidence="8 9" key="1">
    <citation type="submission" date="2017-08" db="EMBL/GenBank/DDBJ databases">
        <title>Infants hospitalized years apart are colonized by the same room-sourced microbial strains.</title>
        <authorList>
            <person name="Brooks B."/>
            <person name="Olm M.R."/>
            <person name="Firek B.A."/>
            <person name="Baker R."/>
            <person name="Thomas B.C."/>
            <person name="Morowitz M.J."/>
            <person name="Banfield J.F."/>
        </authorList>
    </citation>
    <scope>NUCLEOTIDE SEQUENCE [LARGE SCALE GENOMIC DNA]</scope>
    <source>
        <strain evidence="8">S2_005_003_R2_47</strain>
    </source>
</reference>
<dbReference type="CDD" id="cd00156">
    <property type="entry name" value="REC"/>
    <property type="match status" value="1"/>
</dbReference>
<accession>A0A2W5KVQ3</accession>
<dbReference type="InterPro" id="IPR003594">
    <property type="entry name" value="HATPase_dom"/>
</dbReference>
<dbReference type="GO" id="GO:0005886">
    <property type="term" value="C:plasma membrane"/>
    <property type="evidence" value="ECO:0007669"/>
    <property type="project" value="TreeGrafter"/>
</dbReference>
<dbReference type="GO" id="GO:0000155">
    <property type="term" value="F:phosphorelay sensor kinase activity"/>
    <property type="evidence" value="ECO:0007669"/>
    <property type="project" value="TreeGrafter"/>
</dbReference>
<dbReference type="Pfam" id="PF00072">
    <property type="entry name" value="Response_reg"/>
    <property type="match status" value="1"/>
</dbReference>
<comment type="catalytic activity">
    <reaction evidence="1">
        <text>ATP + protein L-histidine = ADP + protein N-phospho-L-histidine.</text>
        <dbReference type="EC" id="2.7.13.3"/>
    </reaction>
</comment>
<dbReference type="Gene3D" id="3.40.50.2300">
    <property type="match status" value="1"/>
</dbReference>
<organism evidence="8 9">
    <name type="scientific">Sphingopyxis macrogoltabida</name>
    <name type="common">Sphingomonas macrogoltabidus</name>
    <dbReference type="NCBI Taxonomy" id="33050"/>
    <lineage>
        <taxon>Bacteria</taxon>
        <taxon>Pseudomonadati</taxon>
        <taxon>Pseudomonadota</taxon>
        <taxon>Alphaproteobacteria</taxon>
        <taxon>Sphingomonadales</taxon>
        <taxon>Sphingomonadaceae</taxon>
        <taxon>Sphingopyxis</taxon>
    </lineage>
</organism>
<keyword evidence="3" id="KW-0808">Transferase</keyword>
<feature type="modified residue" description="4-aspartylphosphate" evidence="5">
    <location>
        <position position="214"/>
    </location>
</feature>
<dbReference type="Pfam" id="PF02518">
    <property type="entry name" value="HATPase_c"/>
    <property type="match status" value="1"/>
</dbReference>
<feature type="domain" description="Histidine kinase" evidence="6">
    <location>
        <begin position="1"/>
        <end position="144"/>
    </location>
</feature>
<name>A0A2W5KVQ3_SPHMC</name>
<protein>
    <recommendedName>
        <fullName evidence="2">histidine kinase</fullName>
        <ecNumber evidence="2">2.7.13.3</ecNumber>
    </recommendedName>
</protein>
<evidence type="ECO:0000256" key="1">
    <source>
        <dbReference type="ARBA" id="ARBA00000085"/>
    </source>
</evidence>
<evidence type="ECO:0000259" key="7">
    <source>
        <dbReference type="PROSITE" id="PS50110"/>
    </source>
</evidence>
<sequence length="286" mass="30844">IDLGPFLSDLIENMRPIAAEKGLRLRTGPLRGRVESDAGLLRSVIQNFLSNAVRYTARGGVLVGVRRRGDHLRIDVIDTGVGIAETQIDDIFTEFMRIGEVEVEGLGLGLALVRRIVRLIGGRVDVRSRPGRGSRFSLYLPALDMGGAQRETGPATRSRVGGMRPLRVLTVDNDARIVEASRMLLEAMGHRIVSARDIAGALAIDGPIDAALLDYQLDDGENGLDLAERLRRQRPGLPIILVTAENSAAMRARATAMGIDCLAKPVAPAAIEAFLAAVSVREVETE</sequence>
<dbReference type="InterPro" id="IPR036890">
    <property type="entry name" value="HATPase_C_sf"/>
</dbReference>
<dbReference type="FunFam" id="3.30.565.10:FF:000049">
    <property type="entry name" value="Two-component sensor histidine kinase"/>
    <property type="match status" value="1"/>
</dbReference>
<gene>
    <name evidence="8" type="ORF">DI569_16550</name>
</gene>
<dbReference type="SMART" id="SM00448">
    <property type="entry name" value="REC"/>
    <property type="match status" value="1"/>
</dbReference>
<feature type="domain" description="Response regulatory" evidence="7">
    <location>
        <begin position="167"/>
        <end position="279"/>
    </location>
</feature>
<evidence type="ECO:0000256" key="5">
    <source>
        <dbReference type="PROSITE-ProRule" id="PRU00169"/>
    </source>
</evidence>
<dbReference type="EC" id="2.7.13.3" evidence="2"/>
<dbReference type="SUPFAM" id="SSF55874">
    <property type="entry name" value="ATPase domain of HSP90 chaperone/DNA topoisomerase II/histidine kinase"/>
    <property type="match status" value="1"/>
</dbReference>
<dbReference type="PROSITE" id="PS50109">
    <property type="entry name" value="HIS_KIN"/>
    <property type="match status" value="1"/>
</dbReference>
<dbReference type="PANTHER" id="PTHR43047">
    <property type="entry name" value="TWO-COMPONENT HISTIDINE PROTEIN KINASE"/>
    <property type="match status" value="1"/>
</dbReference>
<comment type="caution">
    <text evidence="8">The sequence shown here is derived from an EMBL/GenBank/DDBJ whole genome shotgun (WGS) entry which is preliminary data.</text>
</comment>
<proteinExistence type="predicted"/>
<dbReference type="InterPro" id="IPR005467">
    <property type="entry name" value="His_kinase_dom"/>
</dbReference>
<keyword evidence="4 8" id="KW-0418">Kinase</keyword>